<keyword evidence="2" id="KW-0677">Repeat</keyword>
<gene>
    <name evidence="7" type="ORF">SELO1098_LOCUS22185</name>
    <name evidence="8" type="ORF">SELO1098_LOCUS22186</name>
</gene>
<sequence>MIMSTEAKVEESVPQVELSPAEQAKKEGNDAFLAKNYVEAIKHYTKAIEFEPNTAIFYSNRSACHASLKDWQSAYDDALVSISKDPKFIKGYYRLASAQTELGKYDDAETTLRAALTLEPGNDVLMKQIRTLKTKKAAAVAATKTKKATKQLDEATIKEAMELQEQLNAYHRDLRSVRNALASAQREARMNSVTTNQITPLEPTVALYRSVGKAFVLTPRADVESRLENEITELTKAQRDLTDREEYLTRRIASHTNNLRELTGM</sequence>
<dbReference type="SMART" id="SM00028">
    <property type="entry name" value="TPR"/>
    <property type="match status" value="3"/>
</dbReference>
<evidence type="ECO:0000256" key="3">
    <source>
        <dbReference type="ARBA" id="ARBA00022803"/>
    </source>
</evidence>
<dbReference type="Gene3D" id="1.10.287.370">
    <property type="match status" value="1"/>
</dbReference>
<dbReference type="Pfam" id="PF01920">
    <property type="entry name" value="Prefoldin_2"/>
    <property type="match status" value="1"/>
</dbReference>
<feature type="repeat" description="TPR" evidence="4">
    <location>
        <begin position="89"/>
        <end position="122"/>
    </location>
</feature>
<evidence type="ECO:0000256" key="5">
    <source>
        <dbReference type="SAM" id="Coils"/>
    </source>
</evidence>
<reference evidence="7" key="1">
    <citation type="submission" date="2021-01" db="EMBL/GenBank/DDBJ databases">
        <authorList>
            <person name="Corre E."/>
            <person name="Pelletier E."/>
            <person name="Niang G."/>
            <person name="Scheremetjew M."/>
            <person name="Finn R."/>
            <person name="Kale V."/>
            <person name="Holt S."/>
            <person name="Cochrane G."/>
            <person name="Meng A."/>
            <person name="Brown T."/>
            <person name="Cohen L."/>
        </authorList>
    </citation>
    <scope>NUCLEOTIDE SEQUENCE</scope>
    <source>
        <strain evidence="7">CCAP 955/1</strain>
    </source>
</reference>
<feature type="coiled-coil region" evidence="5">
    <location>
        <begin position="160"/>
        <end position="187"/>
    </location>
</feature>
<dbReference type="GO" id="GO:0006457">
    <property type="term" value="P:protein folding"/>
    <property type="evidence" value="ECO:0007669"/>
    <property type="project" value="InterPro"/>
</dbReference>
<dbReference type="InterPro" id="IPR011990">
    <property type="entry name" value="TPR-like_helical_dom_sf"/>
</dbReference>
<dbReference type="EMBL" id="HBIC01043372">
    <property type="protein sequence ID" value="CAE0293333.1"/>
    <property type="molecule type" value="Transcribed_RNA"/>
</dbReference>
<organism evidence="7">
    <name type="scientific">Spumella elongata</name>
    <dbReference type="NCBI Taxonomy" id="89044"/>
    <lineage>
        <taxon>Eukaryota</taxon>
        <taxon>Sar</taxon>
        <taxon>Stramenopiles</taxon>
        <taxon>Ochrophyta</taxon>
        <taxon>Chrysophyceae</taxon>
        <taxon>Chromulinales</taxon>
        <taxon>Chromulinaceae</taxon>
        <taxon>Spumella</taxon>
    </lineage>
</organism>
<evidence type="ECO:0000313" key="7">
    <source>
        <dbReference type="EMBL" id="CAE0293333.1"/>
    </source>
</evidence>
<keyword evidence="3 4" id="KW-0802">TPR repeat</keyword>
<dbReference type="Pfam" id="PF13181">
    <property type="entry name" value="TPR_8"/>
    <property type="match status" value="1"/>
</dbReference>
<name>A0A7S3HFX6_9STRA</name>
<protein>
    <submittedName>
        <fullName evidence="7">Uncharacterized protein</fullName>
    </submittedName>
</protein>
<feature type="repeat" description="TPR" evidence="4">
    <location>
        <begin position="21"/>
        <end position="54"/>
    </location>
</feature>
<proteinExistence type="inferred from homology"/>
<dbReference type="SUPFAM" id="SSF48452">
    <property type="entry name" value="TPR-like"/>
    <property type="match status" value="1"/>
</dbReference>
<dbReference type="PROSITE" id="PS50005">
    <property type="entry name" value="TPR"/>
    <property type="match status" value="2"/>
</dbReference>
<comment type="similarity">
    <text evidence="1">Belongs to the prefoldin subunit beta family.</text>
</comment>
<dbReference type="EMBL" id="HBIC01043373">
    <property type="protein sequence ID" value="CAE0293334.1"/>
    <property type="molecule type" value="Transcribed_RNA"/>
</dbReference>
<dbReference type="GO" id="GO:0016272">
    <property type="term" value="C:prefoldin complex"/>
    <property type="evidence" value="ECO:0007669"/>
    <property type="project" value="InterPro"/>
</dbReference>
<evidence type="ECO:0000256" key="6">
    <source>
        <dbReference type="SAM" id="MobiDB-lite"/>
    </source>
</evidence>
<evidence type="ECO:0000256" key="1">
    <source>
        <dbReference type="ARBA" id="ARBA00008045"/>
    </source>
</evidence>
<evidence type="ECO:0000313" key="8">
    <source>
        <dbReference type="EMBL" id="CAE0293334.1"/>
    </source>
</evidence>
<dbReference type="PANTHER" id="PTHR22904">
    <property type="entry name" value="TPR REPEAT CONTAINING PROTEIN"/>
    <property type="match status" value="1"/>
</dbReference>
<dbReference type="Gene3D" id="1.25.40.10">
    <property type="entry name" value="Tetratricopeptide repeat domain"/>
    <property type="match status" value="1"/>
</dbReference>
<dbReference type="InterPro" id="IPR009053">
    <property type="entry name" value="Prefoldin"/>
</dbReference>
<evidence type="ECO:0000256" key="2">
    <source>
        <dbReference type="ARBA" id="ARBA00022737"/>
    </source>
</evidence>
<evidence type="ECO:0000256" key="4">
    <source>
        <dbReference type="PROSITE-ProRule" id="PRU00339"/>
    </source>
</evidence>
<dbReference type="GO" id="GO:0051879">
    <property type="term" value="F:Hsp90 protein binding"/>
    <property type="evidence" value="ECO:0007669"/>
    <property type="project" value="TreeGrafter"/>
</dbReference>
<keyword evidence="5" id="KW-0175">Coiled coil</keyword>
<feature type="region of interest" description="Disordered" evidence="6">
    <location>
        <begin position="1"/>
        <end position="22"/>
    </location>
</feature>
<dbReference type="SUPFAM" id="SSF46579">
    <property type="entry name" value="Prefoldin"/>
    <property type="match status" value="1"/>
</dbReference>
<dbReference type="GO" id="GO:0051082">
    <property type="term" value="F:unfolded protein binding"/>
    <property type="evidence" value="ECO:0007669"/>
    <property type="project" value="InterPro"/>
</dbReference>
<accession>A0A7S3HFX6</accession>
<dbReference type="InterPro" id="IPR019734">
    <property type="entry name" value="TPR_rpt"/>
</dbReference>
<dbReference type="InterPro" id="IPR002777">
    <property type="entry name" value="PFD_beta-like"/>
</dbReference>
<dbReference type="PANTHER" id="PTHR22904:SF523">
    <property type="entry name" value="STRESS-INDUCED-PHOSPHOPROTEIN 1"/>
    <property type="match status" value="1"/>
</dbReference>
<dbReference type="AlphaFoldDB" id="A0A7S3HFX6"/>